<dbReference type="EMBL" id="BMAU01021201">
    <property type="protein sequence ID" value="GFX98086.1"/>
    <property type="molecule type" value="Genomic_DNA"/>
</dbReference>
<dbReference type="Gene3D" id="3.30.420.10">
    <property type="entry name" value="Ribonuclease H-like superfamily/Ribonuclease H"/>
    <property type="match status" value="1"/>
</dbReference>
<proteinExistence type="predicted"/>
<accession>A0A8X6UYW1</accession>
<organism evidence="1 2">
    <name type="scientific">Trichonephila clavipes</name>
    <name type="common">Golden silk orbweaver</name>
    <name type="synonym">Nephila clavipes</name>
    <dbReference type="NCBI Taxonomy" id="2585209"/>
    <lineage>
        <taxon>Eukaryota</taxon>
        <taxon>Metazoa</taxon>
        <taxon>Ecdysozoa</taxon>
        <taxon>Arthropoda</taxon>
        <taxon>Chelicerata</taxon>
        <taxon>Arachnida</taxon>
        <taxon>Araneae</taxon>
        <taxon>Araneomorphae</taxon>
        <taxon>Entelegynae</taxon>
        <taxon>Araneoidea</taxon>
        <taxon>Nephilidae</taxon>
        <taxon>Trichonephila</taxon>
    </lineage>
</organism>
<protein>
    <submittedName>
        <fullName evidence="1">Transposable element Tcb2 transposase</fullName>
    </submittedName>
</protein>
<dbReference type="Proteomes" id="UP000887159">
    <property type="component" value="Unassembled WGS sequence"/>
</dbReference>
<name>A0A8X6UYW1_TRICX</name>
<comment type="caution">
    <text evidence="1">The sequence shown here is derived from an EMBL/GenBank/DDBJ whole genome shotgun (WGS) entry which is preliminary data.</text>
</comment>
<dbReference type="AlphaFoldDB" id="A0A8X6UYW1"/>
<sequence length="167" mass="19118">MMAAVWSARRVARQLSLSVWVASRCWDQWIREMLFTRRPSARHSRQTSRREDRYIVRNARVQPTASSAADQAHLALSLGAPVSSRTVQRCLVDGHFRSGLSLRVLPLTTTLLRLCFELCLRRGNWTAAGWNQVVFSDESRFNISSDDNCVCVWIPRSERLNPAFALQ</sequence>
<evidence type="ECO:0000313" key="1">
    <source>
        <dbReference type="EMBL" id="GFX98086.1"/>
    </source>
</evidence>
<keyword evidence="2" id="KW-1185">Reference proteome</keyword>
<reference evidence="1" key="1">
    <citation type="submission" date="2020-08" db="EMBL/GenBank/DDBJ databases">
        <title>Multicomponent nature underlies the extraordinary mechanical properties of spider dragline silk.</title>
        <authorList>
            <person name="Kono N."/>
            <person name="Nakamura H."/>
            <person name="Mori M."/>
            <person name="Yoshida Y."/>
            <person name="Ohtoshi R."/>
            <person name="Malay A.D."/>
            <person name="Moran D.A.P."/>
            <person name="Tomita M."/>
            <person name="Numata K."/>
            <person name="Arakawa K."/>
        </authorList>
    </citation>
    <scope>NUCLEOTIDE SEQUENCE</scope>
</reference>
<evidence type="ECO:0000313" key="2">
    <source>
        <dbReference type="Proteomes" id="UP000887159"/>
    </source>
</evidence>
<dbReference type="InterPro" id="IPR036397">
    <property type="entry name" value="RNaseH_sf"/>
</dbReference>
<gene>
    <name evidence="1" type="primary">X975_14237</name>
    <name evidence="1" type="ORF">TNCV_4907351</name>
</gene>
<dbReference type="GO" id="GO:0003676">
    <property type="term" value="F:nucleic acid binding"/>
    <property type="evidence" value="ECO:0007669"/>
    <property type="project" value="InterPro"/>
</dbReference>